<organism evidence="1">
    <name type="scientific">uncultured Acetothermia bacterium</name>
    <dbReference type="NCBI Taxonomy" id="236499"/>
    <lineage>
        <taxon>Bacteria</taxon>
        <taxon>Candidatus Bipolaricaulota</taxon>
        <taxon>environmental samples</taxon>
    </lineage>
</organism>
<reference evidence="1" key="2">
    <citation type="journal article" date="2012" name="PLoS ONE">
        <title>A Deeply Branching Thermophilic Bacterium with an Ancient Acetyl-CoA Pathway Dominates a Subsurface Ecosystem.</title>
        <authorList>
            <person name="Takami H."/>
            <person name="Noguchi H."/>
            <person name="Takaki Y."/>
            <person name="Uchiyama I."/>
            <person name="Toyoda A."/>
            <person name="Nishi S."/>
            <person name="Chee G.-J."/>
            <person name="Arai W."/>
            <person name="Nunoura T."/>
            <person name="Itoh T."/>
            <person name="Hattori M."/>
            <person name="Takai K."/>
        </authorList>
    </citation>
    <scope>NUCLEOTIDE SEQUENCE</scope>
</reference>
<sequence length="124" mass="14121">MSQFFGPRELTTLQRIGDLMLPGDSEFPSFSQTGCIAFIDDLLRFMDPKDREDLRTLLKALSFLPNLLVRTLLRLCQTRRTATLRMIDLGLKGLVMSLYYSNKTAPQHAGPKPFDVLGFALRRL</sequence>
<accession>H5SFH6</accession>
<protein>
    <submittedName>
        <fullName evidence="1">Hypothetical conserved protein</fullName>
    </submittedName>
</protein>
<reference evidence="1" key="1">
    <citation type="journal article" date="2005" name="Environ. Microbiol.">
        <title>Genetic and functional properties of uncultivated thermophilic crenarchaeotes from a subsurface gold mine as revealed by analysis of genome fragments.</title>
        <authorList>
            <person name="Nunoura T."/>
            <person name="Hirayama H."/>
            <person name="Takami H."/>
            <person name="Oida H."/>
            <person name="Nishi S."/>
            <person name="Shimamura S."/>
            <person name="Suzuki Y."/>
            <person name="Inagaki F."/>
            <person name="Takai K."/>
            <person name="Nealson K.H."/>
            <person name="Horikoshi K."/>
        </authorList>
    </citation>
    <scope>NUCLEOTIDE SEQUENCE</scope>
</reference>
<proteinExistence type="predicted"/>
<evidence type="ECO:0000313" key="1">
    <source>
        <dbReference type="EMBL" id="BAL54912.1"/>
    </source>
</evidence>
<dbReference type="AlphaFoldDB" id="H5SFH6"/>
<gene>
    <name evidence="1" type="ORF">HGMM_F21E10C18</name>
</gene>
<name>H5SFH6_9BACT</name>
<dbReference type="EMBL" id="AP011703">
    <property type="protein sequence ID" value="BAL54912.1"/>
    <property type="molecule type" value="Genomic_DNA"/>
</dbReference>